<organism evidence="3 4">
    <name type="scientific">Micromonospora solifontis</name>
    <dbReference type="NCBI Taxonomy" id="2487138"/>
    <lineage>
        <taxon>Bacteria</taxon>
        <taxon>Bacillati</taxon>
        <taxon>Actinomycetota</taxon>
        <taxon>Actinomycetes</taxon>
        <taxon>Micromonosporales</taxon>
        <taxon>Micromonosporaceae</taxon>
        <taxon>Micromonospora</taxon>
    </lineage>
</organism>
<accession>A0ABX9WAL7</accession>
<feature type="transmembrane region" description="Helical" evidence="2">
    <location>
        <begin position="7"/>
        <end position="27"/>
    </location>
</feature>
<feature type="compositionally biased region" description="Polar residues" evidence="1">
    <location>
        <begin position="152"/>
        <end position="165"/>
    </location>
</feature>
<feature type="transmembrane region" description="Helical" evidence="2">
    <location>
        <begin position="102"/>
        <end position="122"/>
    </location>
</feature>
<dbReference type="Proteomes" id="UP000280698">
    <property type="component" value="Unassembled WGS sequence"/>
</dbReference>
<evidence type="ECO:0000256" key="2">
    <source>
        <dbReference type="SAM" id="Phobius"/>
    </source>
</evidence>
<keyword evidence="2" id="KW-1133">Transmembrane helix</keyword>
<keyword evidence="2" id="KW-0472">Membrane</keyword>
<feature type="compositionally biased region" description="Basic and acidic residues" evidence="1">
    <location>
        <begin position="131"/>
        <end position="143"/>
    </location>
</feature>
<evidence type="ECO:0000256" key="1">
    <source>
        <dbReference type="SAM" id="MobiDB-lite"/>
    </source>
</evidence>
<dbReference type="Pfam" id="PF10935">
    <property type="entry name" value="DUF2637"/>
    <property type="match status" value="1"/>
</dbReference>
<keyword evidence="2" id="KW-0812">Transmembrane</keyword>
<dbReference type="InterPro" id="IPR021235">
    <property type="entry name" value="DUF2637"/>
</dbReference>
<reference evidence="3 4" key="1">
    <citation type="submission" date="2018-11" db="EMBL/GenBank/DDBJ databases">
        <title>Micromonospora sp. PPF5-17, a new actinomycetes isolated from a hot spring soil.</title>
        <authorList>
            <person name="Thawai C."/>
        </authorList>
    </citation>
    <scope>NUCLEOTIDE SEQUENCE [LARGE SCALE GENOMIC DNA]</scope>
    <source>
        <strain evidence="3 4">PPF5-17</strain>
    </source>
</reference>
<dbReference type="RefSeq" id="WP_123243720.1">
    <property type="nucleotide sequence ID" value="NZ_JAAHBY010000151.1"/>
</dbReference>
<comment type="caution">
    <text evidence="3">The sequence shown here is derived from an EMBL/GenBank/DDBJ whole genome shotgun (WGS) entry which is preliminary data.</text>
</comment>
<proteinExistence type="predicted"/>
<name>A0ABX9WAL7_9ACTN</name>
<evidence type="ECO:0000313" key="3">
    <source>
        <dbReference type="EMBL" id="RNL86354.1"/>
    </source>
</evidence>
<keyword evidence="4" id="KW-1185">Reference proteome</keyword>
<feature type="transmembrane region" description="Helical" evidence="2">
    <location>
        <begin position="47"/>
        <end position="65"/>
    </location>
</feature>
<protein>
    <submittedName>
        <fullName evidence="3">DUF2637 domain-containing protein</fullName>
    </submittedName>
</protein>
<sequence length="279" mass="29065">MRSWTDWVLRALTWLTVAGLAITAGAVSFSHMTELAVKHGQTGWKAYAFPVSVDGLEVVASLYLVVQRRAGRSTGWIPWVALVVGTVASLAANVAVGGHDPLGKALAGWPALSMLVSVKLLFGMIDHREGDQRTVQDDQRPSADRPLVPGTVRQTGPDSGPSSGLTPDGRTGPPGPSATGVSGRAAGLTPALSGPAIEPALVGARSVAHLLPAARAARAALANSGRSLSRDRLADAMRDDGYGVSNERASLLLRILRAEQDAGRLAGATRIPGQRRTKL</sequence>
<evidence type="ECO:0000313" key="4">
    <source>
        <dbReference type="Proteomes" id="UP000280698"/>
    </source>
</evidence>
<feature type="region of interest" description="Disordered" evidence="1">
    <location>
        <begin position="131"/>
        <end position="187"/>
    </location>
</feature>
<dbReference type="EMBL" id="RJLN01000151">
    <property type="protein sequence ID" value="RNL86354.1"/>
    <property type="molecule type" value="Genomic_DNA"/>
</dbReference>
<gene>
    <name evidence="3" type="ORF">EFE23_27140</name>
</gene>
<feature type="transmembrane region" description="Helical" evidence="2">
    <location>
        <begin position="77"/>
        <end position="96"/>
    </location>
</feature>